<dbReference type="InterPro" id="IPR019823">
    <property type="entry name" value="Mechanosensitive_channel_CS"/>
</dbReference>
<dbReference type="InterPro" id="IPR036019">
    <property type="entry name" value="MscL_channel"/>
</dbReference>
<keyword evidence="9 10" id="KW-0407">Ion channel</keyword>
<dbReference type="SUPFAM" id="SSF81330">
    <property type="entry name" value="Gated mechanosensitive channel"/>
    <property type="match status" value="1"/>
</dbReference>
<evidence type="ECO:0000256" key="10">
    <source>
        <dbReference type="HAMAP-Rule" id="MF_00115"/>
    </source>
</evidence>
<dbReference type="InterPro" id="IPR037673">
    <property type="entry name" value="MSC/AndL"/>
</dbReference>
<keyword evidence="7 10" id="KW-0406">Ion transport</keyword>
<proteinExistence type="inferred from homology"/>
<evidence type="ECO:0000256" key="7">
    <source>
        <dbReference type="ARBA" id="ARBA00023065"/>
    </source>
</evidence>
<evidence type="ECO:0000256" key="8">
    <source>
        <dbReference type="ARBA" id="ARBA00023136"/>
    </source>
</evidence>
<evidence type="ECO:0000256" key="2">
    <source>
        <dbReference type="ARBA" id="ARBA00007254"/>
    </source>
</evidence>
<comment type="caution">
    <text evidence="11">The sequence shown here is derived from an EMBL/GenBank/DDBJ whole genome shotgun (WGS) entry which is preliminary data.</text>
</comment>
<dbReference type="InterPro" id="IPR001185">
    <property type="entry name" value="MS_channel"/>
</dbReference>
<keyword evidence="4 10" id="KW-1003">Cell membrane</keyword>
<keyword evidence="5 10" id="KW-0812">Transmembrane</keyword>
<dbReference type="RefSeq" id="WP_196836615.1">
    <property type="nucleotide sequence ID" value="NZ_JADOTZ010000001.1"/>
</dbReference>
<dbReference type="Proteomes" id="UP000625033">
    <property type="component" value="Unassembled WGS sequence"/>
</dbReference>
<sequence length="132" mass="14135">MIHGFKEFIMKGNVVDLAVAVVLGGAFGAVVTALVERVLMPLISALVGSPNFDEFLLVTLNGNEIAIGAVLTAIVNFLLIAAAIYFVVVIPMNKMIEARNRRLGIGLDDEEEAVDPQVALLTEIRDSLKTAK</sequence>
<feature type="transmembrane region" description="Helical" evidence="10">
    <location>
        <begin position="65"/>
        <end position="92"/>
    </location>
</feature>
<dbReference type="PROSITE" id="PS01327">
    <property type="entry name" value="MSCL"/>
    <property type="match status" value="1"/>
</dbReference>
<dbReference type="Pfam" id="PF01741">
    <property type="entry name" value="MscL"/>
    <property type="match status" value="1"/>
</dbReference>
<protein>
    <recommendedName>
        <fullName evidence="10">Large-conductance mechanosensitive channel</fullName>
    </recommendedName>
</protein>
<evidence type="ECO:0000313" key="11">
    <source>
        <dbReference type="EMBL" id="MBG6085429.1"/>
    </source>
</evidence>
<comment type="function">
    <text evidence="10">Channel that opens in response to stretch forces in the membrane lipid bilayer. May participate in the regulation of osmotic pressure changes within the cell.</text>
</comment>
<evidence type="ECO:0000256" key="1">
    <source>
        <dbReference type="ARBA" id="ARBA00004651"/>
    </source>
</evidence>
<gene>
    <name evidence="10" type="primary">mscL</name>
    <name evidence="11" type="ORF">IW252_002196</name>
</gene>
<reference evidence="11" key="1">
    <citation type="submission" date="2020-11" db="EMBL/GenBank/DDBJ databases">
        <title>Sequencing the genomes of 1000 actinobacteria strains.</title>
        <authorList>
            <person name="Klenk H.-P."/>
        </authorList>
    </citation>
    <scope>NUCLEOTIDE SEQUENCE</scope>
    <source>
        <strain evidence="11">DSM 26152</strain>
    </source>
</reference>
<dbReference type="PANTHER" id="PTHR30266:SF2">
    <property type="entry name" value="LARGE-CONDUCTANCE MECHANOSENSITIVE CHANNEL"/>
    <property type="match status" value="1"/>
</dbReference>
<name>A0A931GMH4_9MICC</name>
<feature type="transmembrane region" description="Helical" evidence="10">
    <location>
        <begin position="12"/>
        <end position="35"/>
    </location>
</feature>
<dbReference type="Gene3D" id="1.10.1200.120">
    <property type="entry name" value="Large-conductance mechanosensitive channel, MscL, domain 1"/>
    <property type="match status" value="1"/>
</dbReference>
<evidence type="ECO:0000256" key="3">
    <source>
        <dbReference type="ARBA" id="ARBA00022448"/>
    </source>
</evidence>
<accession>A0A931GMH4</accession>
<comment type="subcellular location">
    <subcellularLocation>
        <location evidence="1 10">Cell membrane</location>
        <topology evidence="1 10">Multi-pass membrane protein</topology>
    </subcellularLocation>
</comment>
<evidence type="ECO:0000256" key="4">
    <source>
        <dbReference type="ARBA" id="ARBA00022475"/>
    </source>
</evidence>
<dbReference type="HAMAP" id="MF_00115">
    <property type="entry name" value="MscL"/>
    <property type="match status" value="1"/>
</dbReference>
<keyword evidence="6 10" id="KW-1133">Transmembrane helix</keyword>
<dbReference type="EMBL" id="JADOTZ010000001">
    <property type="protein sequence ID" value="MBG6085429.1"/>
    <property type="molecule type" value="Genomic_DNA"/>
</dbReference>
<dbReference type="PANTHER" id="PTHR30266">
    <property type="entry name" value="MECHANOSENSITIVE CHANNEL MSCL"/>
    <property type="match status" value="1"/>
</dbReference>
<dbReference type="PRINTS" id="PR01264">
    <property type="entry name" value="MECHCHANNEL"/>
</dbReference>
<keyword evidence="3 10" id="KW-0813">Transport</keyword>
<evidence type="ECO:0000256" key="5">
    <source>
        <dbReference type="ARBA" id="ARBA00022692"/>
    </source>
</evidence>
<keyword evidence="12" id="KW-1185">Reference proteome</keyword>
<dbReference type="GO" id="GO:0008381">
    <property type="term" value="F:mechanosensitive monoatomic ion channel activity"/>
    <property type="evidence" value="ECO:0007669"/>
    <property type="project" value="UniProtKB-UniRule"/>
</dbReference>
<dbReference type="GO" id="GO:0005886">
    <property type="term" value="C:plasma membrane"/>
    <property type="evidence" value="ECO:0007669"/>
    <property type="project" value="UniProtKB-SubCell"/>
</dbReference>
<organism evidence="11 12">
    <name type="scientific">Zhihengliuella flava</name>
    <dbReference type="NCBI Taxonomy" id="1285193"/>
    <lineage>
        <taxon>Bacteria</taxon>
        <taxon>Bacillati</taxon>
        <taxon>Actinomycetota</taxon>
        <taxon>Actinomycetes</taxon>
        <taxon>Micrococcales</taxon>
        <taxon>Micrococcaceae</taxon>
        <taxon>Zhihengliuella</taxon>
    </lineage>
</organism>
<evidence type="ECO:0000256" key="9">
    <source>
        <dbReference type="ARBA" id="ARBA00023303"/>
    </source>
</evidence>
<evidence type="ECO:0000256" key="6">
    <source>
        <dbReference type="ARBA" id="ARBA00022989"/>
    </source>
</evidence>
<dbReference type="NCBIfam" id="TIGR00220">
    <property type="entry name" value="mscL"/>
    <property type="match status" value="1"/>
</dbReference>
<keyword evidence="8 10" id="KW-0472">Membrane</keyword>
<comment type="subunit">
    <text evidence="10">Homopentamer.</text>
</comment>
<comment type="similarity">
    <text evidence="2 10">Belongs to the MscL family.</text>
</comment>
<evidence type="ECO:0000313" key="12">
    <source>
        <dbReference type="Proteomes" id="UP000625033"/>
    </source>
</evidence>
<dbReference type="AlphaFoldDB" id="A0A931GMH4"/>